<sequence length="103" mass="11750">MNTEGHWLPTATTANTPCGVISWEGIPRRGYSAVVNGRCVGKIRYYPAHRHWRGSLEGWMWFVTPEMGAARFSIKETGVRHFKTRQEAQAAIERAWSVPRHQA</sequence>
<dbReference type="GeneID" id="39473971"/>
<dbReference type="EMBL" id="CP031226">
    <property type="protein sequence ID" value="AXH59676.1"/>
    <property type="molecule type" value="Genomic_DNA"/>
</dbReference>
<dbReference type="AlphaFoldDB" id="A0AAD0V905"/>
<geneLocation type="plasmid" evidence="2">
    <name>pmppla107</name>
</geneLocation>
<gene>
    <name evidence="1" type="ORF">PLA107_031120</name>
</gene>
<accession>A0AAD0V905</accession>
<proteinExistence type="predicted"/>
<evidence type="ECO:0000313" key="1">
    <source>
        <dbReference type="EMBL" id="AXH59676.1"/>
    </source>
</evidence>
<dbReference type="Proteomes" id="UP000006426">
    <property type="component" value="Plasmid pmppla107"/>
</dbReference>
<organism evidence="1 2">
    <name type="scientific">Pseudomonas amygdali pv. lachrymans str. M301315</name>
    <dbReference type="NCBI Taxonomy" id="629260"/>
    <lineage>
        <taxon>Bacteria</taxon>
        <taxon>Pseudomonadati</taxon>
        <taxon>Pseudomonadota</taxon>
        <taxon>Gammaproteobacteria</taxon>
        <taxon>Pseudomonadales</taxon>
        <taxon>Pseudomonadaceae</taxon>
        <taxon>Pseudomonas</taxon>
        <taxon>Pseudomonas amygdali</taxon>
    </lineage>
</organism>
<dbReference type="RefSeq" id="WP_044298848.1">
    <property type="nucleotide sequence ID" value="NZ_CP031226.1"/>
</dbReference>
<evidence type="ECO:0000313" key="2">
    <source>
        <dbReference type="Proteomes" id="UP000006426"/>
    </source>
</evidence>
<keyword evidence="1" id="KW-0614">Plasmid</keyword>
<protein>
    <submittedName>
        <fullName evidence="1">Uncharacterized protein</fullName>
    </submittedName>
</protein>
<reference evidence="1 2" key="1">
    <citation type="journal article" date="2011" name="PLoS Pathog.">
        <title>Dynamic evolution of pathogenicity revealed by sequencing and comparative genomics of 19 Pseudomonas syringae isolates.</title>
        <authorList>
            <person name="Baltrus D.A."/>
            <person name="Nishimura M.T."/>
            <person name="Romanchuk A."/>
            <person name="Chang J.H."/>
            <person name="Mukhtar M.S."/>
            <person name="Cherkis K."/>
            <person name="Roach J."/>
            <person name="Grant S.R."/>
            <person name="Jones C.D."/>
            <person name="Dangl J.L."/>
        </authorList>
    </citation>
    <scope>NUCLEOTIDE SEQUENCE [LARGE SCALE GENOMIC DNA]</scope>
    <source>
        <strain evidence="1 2">M301315</strain>
    </source>
</reference>
<name>A0AAD0V905_PSEAV</name>